<feature type="compositionally biased region" description="Low complexity" evidence="3">
    <location>
        <begin position="227"/>
        <end position="239"/>
    </location>
</feature>
<organism evidence="5 6">
    <name type="scientific">Prorocentrum cordatum</name>
    <dbReference type="NCBI Taxonomy" id="2364126"/>
    <lineage>
        <taxon>Eukaryota</taxon>
        <taxon>Sar</taxon>
        <taxon>Alveolata</taxon>
        <taxon>Dinophyceae</taxon>
        <taxon>Prorocentrales</taxon>
        <taxon>Prorocentraceae</taxon>
        <taxon>Prorocentrum</taxon>
    </lineage>
</organism>
<protein>
    <recommendedName>
        <fullName evidence="4">AB hydrolase-1 domain-containing protein</fullName>
    </recommendedName>
</protein>
<dbReference type="InterPro" id="IPR000073">
    <property type="entry name" value="AB_hydrolase_1"/>
</dbReference>
<dbReference type="InterPro" id="IPR029058">
    <property type="entry name" value="AB_hydrolase_fold"/>
</dbReference>
<feature type="compositionally biased region" description="Gly residues" evidence="3">
    <location>
        <begin position="243"/>
        <end position="255"/>
    </location>
</feature>
<feature type="compositionally biased region" description="Low complexity" evidence="3">
    <location>
        <begin position="518"/>
        <end position="529"/>
    </location>
</feature>
<dbReference type="PANTHER" id="PTHR43194">
    <property type="entry name" value="HYDROLASE ALPHA/BETA FOLD FAMILY"/>
    <property type="match status" value="1"/>
</dbReference>
<feature type="region of interest" description="Disordered" evidence="3">
    <location>
        <begin position="160"/>
        <end position="181"/>
    </location>
</feature>
<comment type="caution">
    <text evidence="5">The sequence shown here is derived from an EMBL/GenBank/DDBJ whole genome shotgun (WGS) entry which is preliminary data.</text>
</comment>
<evidence type="ECO:0000259" key="4">
    <source>
        <dbReference type="Pfam" id="PF12697"/>
    </source>
</evidence>
<keyword evidence="6" id="KW-1185">Reference proteome</keyword>
<dbReference type="PRINTS" id="PR00793">
    <property type="entry name" value="PROAMNOPTASE"/>
</dbReference>
<dbReference type="InterPro" id="IPR050228">
    <property type="entry name" value="Carboxylesterase_BioH"/>
</dbReference>
<evidence type="ECO:0000256" key="1">
    <source>
        <dbReference type="ARBA" id="ARBA00010088"/>
    </source>
</evidence>
<feature type="compositionally biased region" description="Low complexity" evidence="3">
    <location>
        <begin position="425"/>
        <end position="444"/>
    </location>
</feature>
<evidence type="ECO:0000313" key="6">
    <source>
        <dbReference type="Proteomes" id="UP001189429"/>
    </source>
</evidence>
<dbReference type="Gene3D" id="3.40.50.1820">
    <property type="entry name" value="alpha/beta hydrolase"/>
    <property type="match status" value="1"/>
</dbReference>
<comment type="similarity">
    <text evidence="1">Belongs to the peptidase S33 family.</text>
</comment>
<keyword evidence="2" id="KW-0378">Hydrolase</keyword>
<evidence type="ECO:0000256" key="3">
    <source>
        <dbReference type="SAM" id="MobiDB-lite"/>
    </source>
</evidence>
<feature type="region of interest" description="Disordered" evidence="3">
    <location>
        <begin position="466"/>
        <end position="537"/>
    </location>
</feature>
<dbReference type="EMBL" id="CAUYUJ010015371">
    <property type="protein sequence ID" value="CAK0853082.1"/>
    <property type="molecule type" value="Genomic_DNA"/>
</dbReference>
<evidence type="ECO:0000313" key="5">
    <source>
        <dbReference type="EMBL" id="CAK0853082.1"/>
    </source>
</evidence>
<dbReference type="SUPFAM" id="SSF53474">
    <property type="entry name" value="alpha/beta-Hydrolases"/>
    <property type="match status" value="1"/>
</dbReference>
<dbReference type="Proteomes" id="UP001189429">
    <property type="component" value="Unassembled WGS sequence"/>
</dbReference>
<dbReference type="Pfam" id="PF12697">
    <property type="entry name" value="Abhydrolase_6"/>
    <property type="match status" value="1"/>
</dbReference>
<feature type="region of interest" description="Disordered" evidence="3">
    <location>
        <begin position="210"/>
        <end position="271"/>
    </location>
</feature>
<name>A0ABN9U3J6_9DINO</name>
<feature type="region of interest" description="Disordered" evidence="3">
    <location>
        <begin position="424"/>
        <end position="444"/>
    </location>
</feature>
<feature type="domain" description="AB hydrolase-1" evidence="4">
    <location>
        <begin position="44"/>
        <end position="321"/>
    </location>
</feature>
<dbReference type="PANTHER" id="PTHR43194:SF2">
    <property type="entry name" value="PEROXISOMAL MEMBRANE PROTEIN LPX1"/>
    <property type="match status" value="1"/>
</dbReference>
<proteinExistence type="inferred from homology"/>
<evidence type="ECO:0000256" key="2">
    <source>
        <dbReference type="ARBA" id="ARBA00022801"/>
    </source>
</evidence>
<sequence length="537" mass="57072">MAQAGGRGFAVHWASVREGRGHVAVKRFLAPPGHARLPPWSPAVLLVHGGPGLPSRYLEPLAQRLCAFRGRTVYAYDQPGCGLSAAAGTFGSMAQGARDLRDVLAFLGAELGEREVHLVGHGLGGALVMEALLREGIYLDAAGSEDRCPRRSPCAWSPRRAARPWRRRRRGASSRGWPRRGAPRGLPGLLLVQARLRAEAAAGGAGGRLSVCLGPGERRRPQRRPARLGAAGPSGLAARGPRRAGGLGDPRGGGRPALRRRRPWRAAAEPAGQRGDFVTAACVRAWRAAGAGGAGARFQEATVHGCGHHAHLEDPEAFAAALRLWLLAPGAARSERLPQAHSKDDMAAAAARREATGELQVLSKSEAYRHLSGWASELSWKAVRTPSPPPARRHRHHGQRLSYLDGRAPSRMVRQLATWARALRPGAPDGGSASSSAAAPAAPGAGSAEAVREALRCCAAPVAASNMEPTQHGGGAPPPAASRRRSSCASRAAPRRAPRPFRWWAWRWRPGRQRASRRPSCTASRASSPRCRRRAPS</sequence>
<dbReference type="InterPro" id="IPR002410">
    <property type="entry name" value="Peptidase_S33"/>
</dbReference>
<feature type="region of interest" description="Disordered" evidence="3">
    <location>
        <begin position="382"/>
        <end position="407"/>
    </location>
</feature>
<reference evidence="5" key="1">
    <citation type="submission" date="2023-10" db="EMBL/GenBank/DDBJ databases">
        <authorList>
            <person name="Chen Y."/>
            <person name="Shah S."/>
            <person name="Dougan E. K."/>
            <person name="Thang M."/>
            <person name="Chan C."/>
        </authorList>
    </citation>
    <scope>NUCLEOTIDE SEQUENCE [LARGE SCALE GENOMIC DNA]</scope>
</reference>
<accession>A0ABN9U3J6</accession>
<gene>
    <name evidence="5" type="ORF">PCOR1329_LOCUS44677</name>
</gene>